<dbReference type="GO" id="GO:0022857">
    <property type="term" value="F:transmembrane transporter activity"/>
    <property type="evidence" value="ECO:0007669"/>
    <property type="project" value="InterPro"/>
</dbReference>
<feature type="transmembrane region" description="Helical" evidence="6">
    <location>
        <begin position="18"/>
        <end position="43"/>
    </location>
</feature>
<dbReference type="PANTHER" id="PTHR23513:SF11">
    <property type="entry name" value="STAPHYLOFERRIN A TRANSPORTER"/>
    <property type="match status" value="1"/>
</dbReference>
<protein>
    <submittedName>
        <fullName evidence="7">MFS transporter</fullName>
    </submittedName>
</protein>
<keyword evidence="4 6" id="KW-1133">Transmembrane helix</keyword>
<dbReference type="Proteomes" id="UP000514713">
    <property type="component" value="Chromosome"/>
</dbReference>
<dbReference type="Pfam" id="PF07690">
    <property type="entry name" value="MFS_1"/>
    <property type="match status" value="1"/>
</dbReference>
<evidence type="ECO:0000256" key="2">
    <source>
        <dbReference type="ARBA" id="ARBA00022475"/>
    </source>
</evidence>
<dbReference type="PRINTS" id="PR01988">
    <property type="entry name" value="EXPORTERBACE"/>
</dbReference>
<feature type="transmembrane region" description="Helical" evidence="6">
    <location>
        <begin position="109"/>
        <end position="128"/>
    </location>
</feature>
<name>A0A7D7LAC6_9NOSO</name>
<dbReference type="EMBL" id="CP054698">
    <property type="protein sequence ID" value="QMS86754.1"/>
    <property type="molecule type" value="Genomic_DNA"/>
</dbReference>
<evidence type="ECO:0000256" key="4">
    <source>
        <dbReference type="ARBA" id="ARBA00022989"/>
    </source>
</evidence>
<evidence type="ECO:0000256" key="3">
    <source>
        <dbReference type="ARBA" id="ARBA00022692"/>
    </source>
</evidence>
<feature type="transmembrane region" description="Helical" evidence="6">
    <location>
        <begin position="272"/>
        <end position="292"/>
    </location>
</feature>
<feature type="transmembrane region" description="Helical" evidence="6">
    <location>
        <begin position="363"/>
        <end position="386"/>
    </location>
</feature>
<dbReference type="CDD" id="cd06173">
    <property type="entry name" value="MFS_MefA_like"/>
    <property type="match status" value="1"/>
</dbReference>
<keyword evidence="5 6" id="KW-0472">Membrane</keyword>
<feature type="transmembrane region" description="Helical" evidence="6">
    <location>
        <begin position="392"/>
        <end position="410"/>
    </location>
</feature>
<sequence length="418" mass="44409">MTNSQVPLWKPLTVRNFLLLYIGETVSLLGDQFYIVALPWLTIQLTNSGITLGTVLMSAAIPRAVLMLFGGVVSDRFSPRLVMLVSNVLRGLLVVLFATIVALKMTQLWHIYFFAAGFGIFDGFFIPASKSIIPSLVSKEQLIASNTLSQGTSQLILLIGPALGGLLIATAGIGVAFVIDGITFAITTITLLLMKGTTAKATALNGELNQNSASTKKAMNLIAGMREGFYYAWHNQPLRIFLLVMVILNFLFIGPLQVGMTSLAHSRFPGGAVALGILQSAWGGGGLIGTLTPQFVKKLPNIGVLLLTIAGVQGFGLFLLGFIGNIGLASITIAVLGFCSCIFTVVGITWIQKQTQPEMLGRVMSLGMFSAFGIAPVSFALAGFLVNLNLTIMFTVAGSIMLITSLCLAANPSVRKIS</sequence>
<dbReference type="AlphaFoldDB" id="A0A7D7LAC6"/>
<evidence type="ECO:0000256" key="1">
    <source>
        <dbReference type="ARBA" id="ARBA00004651"/>
    </source>
</evidence>
<dbReference type="GO" id="GO:0005886">
    <property type="term" value="C:plasma membrane"/>
    <property type="evidence" value="ECO:0007669"/>
    <property type="project" value="UniProtKB-SubCell"/>
</dbReference>
<proteinExistence type="predicted"/>
<evidence type="ECO:0000313" key="8">
    <source>
        <dbReference type="Proteomes" id="UP000514713"/>
    </source>
</evidence>
<dbReference type="InterPro" id="IPR011701">
    <property type="entry name" value="MFS"/>
</dbReference>
<dbReference type="KEGG" id="ned:HUN01_03900"/>
<dbReference type="RefSeq" id="WP_181930166.1">
    <property type="nucleotide sequence ID" value="NZ_CP054698.1"/>
</dbReference>
<gene>
    <name evidence="7" type="ORF">HUN01_03900</name>
</gene>
<feature type="transmembrane region" description="Helical" evidence="6">
    <location>
        <begin position="304"/>
        <end position="323"/>
    </location>
</feature>
<feature type="transmembrane region" description="Helical" evidence="6">
    <location>
        <begin position="49"/>
        <end position="69"/>
    </location>
</feature>
<dbReference type="Gene3D" id="1.20.1250.20">
    <property type="entry name" value="MFS general substrate transporter like domains"/>
    <property type="match status" value="1"/>
</dbReference>
<evidence type="ECO:0000313" key="7">
    <source>
        <dbReference type="EMBL" id="QMS86754.1"/>
    </source>
</evidence>
<reference evidence="8" key="1">
    <citation type="submission" date="2020-06" db="EMBL/GenBank/DDBJ databases">
        <title>Nostoc edaphicum CCNP1411 genome.</title>
        <authorList>
            <person name="Fidor A."/>
            <person name="Grabski M."/>
            <person name="Gawor J."/>
            <person name="Gromadka R."/>
            <person name="Wegrzyn G."/>
            <person name="Mazur-Marzec H."/>
        </authorList>
    </citation>
    <scope>NUCLEOTIDE SEQUENCE [LARGE SCALE GENOMIC DNA]</scope>
    <source>
        <strain evidence="8">CCNP1411</strain>
    </source>
</reference>
<evidence type="ECO:0000256" key="6">
    <source>
        <dbReference type="SAM" id="Phobius"/>
    </source>
</evidence>
<feature type="transmembrane region" description="Helical" evidence="6">
    <location>
        <begin position="329"/>
        <end position="351"/>
    </location>
</feature>
<keyword evidence="8" id="KW-1185">Reference proteome</keyword>
<accession>A0A7D7LAC6</accession>
<feature type="transmembrane region" description="Helical" evidence="6">
    <location>
        <begin position="148"/>
        <end position="169"/>
    </location>
</feature>
<keyword evidence="3 6" id="KW-0812">Transmembrane</keyword>
<dbReference type="PANTHER" id="PTHR23513">
    <property type="entry name" value="INTEGRAL MEMBRANE EFFLUX PROTEIN-RELATED"/>
    <property type="match status" value="1"/>
</dbReference>
<comment type="subcellular location">
    <subcellularLocation>
        <location evidence="1">Cell membrane</location>
        <topology evidence="1">Multi-pass membrane protein</topology>
    </subcellularLocation>
</comment>
<feature type="transmembrane region" description="Helical" evidence="6">
    <location>
        <begin position="240"/>
        <end position="260"/>
    </location>
</feature>
<evidence type="ECO:0000256" key="5">
    <source>
        <dbReference type="ARBA" id="ARBA00023136"/>
    </source>
</evidence>
<feature type="transmembrane region" description="Helical" evidence="6">
    <location>
        <begin position="81"/>
        <end position="103"/>
    </location>
</feature>
<dbReference type="InterPro" id="IPR022324">
    <property type="entry name" value="Bacilysin_exporter_BacE_put"/>
</dbReference>
<keyword evidence="2" id="KW-1003">Cell membrane</keyword>
<organism evidence="7 8">
    <name type="scientific">Nostoc edaphicum CCNP1411</name>
    <dbReference type="NCBI Taxonomy" id="1472755"/>
    <lineage>
        <taxon>Bacteria</taxon>
        <taxon>Bacillati</taxon>
        <taxon>Cyanobacteriota</taxon>
        <taxon>Cyanophyceae</taxon>
        <taxon>Nostocales</taxon>
        <taxon>Nostocaceae</taxon>
        <taxon>Nostoc</taxon>
    </lineage>
</organism>
<dbReference type="SUPFAM" id="SSF103473">
    <property type="entry name" value="MFS general substrate transporter"/>
    <property type="match status" value="1"/>
</dbReference>
<dbReference type="InterPro" id="IPR036259">
    <property type="entry name" value="MFS_trans_sf"/>
</dbReference>